<reference evidence="1 2" key="1">
    <citation type="submission" date="2018-11" db="EMBL/GenBank/DDBJ databases">
        <authorList>
            <consortium name="Pathogen Informatics"/>
        </authorList>
    </citation>
    <scope>NUCLEOTIDE SEQUENCE [LARGE SCALE GENOMIC DNA]</scope>
</reference>
<dbReference type="AlphaFoldDB" id="A0A3P7KPF6"/>
<gene>
    <name evidence="1" type="ORF">SVUK_LOCUS7473</name>
</gene>
<keyword evidence="2" id="KW-1185">Reference proteome</keyword>
<accession>A0A3P7KPF6</accession>
<evidence type="ECO:0000313" key="1">
    <source>
        <dbReference type="EMBL" id="VDM72475.1"/>
    </source>
</evidence>
<dbReference type="Proteomes" id="UP000270094">
    <property type="component" value="Unassembled WGS sequence"/>
</dbReference>
<name>A0A3P7KPF6_STRVU</name>
<sequence>MNYVVRRHGADFANGTHIVRKDAVVGQGGTRMLWWRGGIAGYVCVDDAGVPGSVLD</sequence>
<proteinExistence type="predicted"/>
<evidence type="ECO:0000313" key="2">
    <source>
        <dbReference type="Proteomes" id="UP000270094"/>
    </source>
</evidence>
<organism evidence="1 2">
    <name type="scientific">Strongylus vulgaris</name>
    <name type="common">Blood worm</name>
    <dbReference type="NCBI Taxonomy" id="40348"/>
    <lineage>
        <taxon>Eukaryota</taxon>
        <taxon>Metazoa</taxon>
        <taxon>Ecdysozoa</taxon>
        <taxon>Nematoda</taxon>
        <taxon>Chromadorea</taxon>
        <taxon>Rhabditida</taxon>
        <taxon>Rhabditina</taxon>
        <taxon>Rhabditomorpha</taxon>
        <taxon>Strongyloidea</taxon>
        <taxon>Strongylidae</taxon>
        <taxon>Strongylus</taxon>
    </lineage>
</organism>
<protein>
    <submittedName>
        <fullName evidence="1">Uncharacterized protein</fullName>
    </submittedName>
</protein>
<dbReference type="EMBL" id="UYYB01025517">
    <property type="protein sequence ID" value="VDM72475.1"/>
    <property type="molecule type" value="Genomic_DNA"/>
</dbReference>